<dbReference type="AlphaFoldDB" id="A0A166HUC5"/>
<reference evidence="2 3" key="1">
    <citation type="submission" date="2015-08" db="EMBL/GenBank/DDBJ databases">
        <title>Draft Genome Sequence of Rathayibacter sp. Strain VKM Ac-2596 Isolated from Leaf Gall Induced by Plant-Parasitic Nematodes.</title>
        <authorList>
            <person name="Vasilenko O.V."/>
            <person name="Starodumova I.P."/>
            <person name="Tarlachkov S.V."/>
            <person name="Dorofeeva L.V."/>
            <person name="Evtushenko L.I."/>
        </authorList>
    </citation>
    <scope>NUCLEOTIDE SEQUENCE [LARGE SCALE GENOMIC DNA]</scope>
    <source>
        <strain evidence="2 3">VKM Ac-2596</strain>
    </source>
</reference>
<organism evidence="2 3">
    <name type="scientific">Rathayibacter tanaceti</name>
    <dbReference type="NCBI Taxonomy" id="1671680"/>
    <lineage>
        <taxon>Bacteria</taxon>
        <taxon>Bacillati</taxon>
        <taxon>Actinomycetota</taxon>
        <taxon>Actinomycetes</taxon>
        <taxon>Micrococcales</taxon>
        <taxon>Microbacteriaceae</taxon>
        <taxon>Rathayibacter</taxon>
    </lineage>
</organism>
<evidence type="ECO:0000256" key="1">
    <source>
        <dbReference type="SAM" id="MobiDB-lite"/>
    </source>
</evidence>
<evidence type="ECO:0000313" key="3">
    <source>
        <dbReference type="Proteomes" id="UP000076717"/>
    </source>
</evidence>
<dbReference type="SUPFAM" id="SSF51261">
    <property type="entry name" value="Duplicated hybrid motif"/>
    <property type="match status" value="1"/>
</dbReference>
<protein>
    <submittedName>
        <fullName evidence="2">Peptidase family M23</fullName>
    </submittedName>
</protein>
<dbReference type="EMBL" id="LIIN01000051">
    <property type="protein sequence ID" value="KZX21165.1"/>
    <property type="molecule type" value="Genomic_DNA"/>
</dbReference>
<accession>A0A166HUC5</accession>
<feature type="region of interest" description="Disordered" evidence="1">
    <location>
        <begin position="101"/>
        <end position="129"/>
    </location>
</feature>
<feature type="compositionally biased region" description="Low complexity" evidence="1">
    <location>
        <begin position="106"/>
        <end position="129"/>
    </location>
</feature>
<keyword evidence="3" id="KW-1185">Reference proteome</keyword>
<dbReference type="Gene3D" id="2.70.70.10">
    <property type="entry name" value="Glucose Permease (Domain IIA)"/>
    <property type="match status" value="1"/>
</dbReference>
<dbReference type="PATRIC" id="fig|1671680.3.peg.1824"/>
<evidence type="ECO:0000313" key="2">
    <source>
        <dbReference type="EMBL" id="KZX21165.1"/>
    </source>
</evidence>
<sequence length="129" mass="13364">MAVPGHTGDLTTFYFGQTNDITVHASGHKGTDRCTGGSRAHGQYAVSGRTVVESRRTLGDTYGYRINDGNGVVSLLGHLRPLSALTVGQIVQKGDFVGVAGRSAQPPETTCTSASTSTAPQPTRSLSSA</sequence>
<gene>
    <name evidence="2" type="ORF">ACH61_01712</name>
</gene>
<name>A0A166HUC5_9MICO</name>
<dbReference type="Proteomes" id="UP000076717">
    <property type="component" value="Unassembled WGS sequence"/>
</dbReference>
<proteinExistence type="predicted"/>
<dbReference type="InterPro" id="IPR011055">
    <property type="entry name" value="Dup_hybrid_motif"/>
</dbReference>
<comment type="caution">
    <text evidence="2">The sequence shown here is derived from an EMBL/GenBank/DDBJ whole genome shotgun (WGS) entry which is preliminary data.</text>
</comment>
<dbReference type="RefSeq" id="WP_132504620.1">
    <property type="nucleotide sequence ID" value="NZ_LIIN01000051.1"/>
</dbReference>